<evidence type="ECO:0000313" key="2">
    <source>
        <dbReference type="EMBL" id="KAK6361009.1"/>
    </source>
</evidence>
<feature type="compositionally biased region" description="Polar residues" evidence="1">
    <location>
        <begin position="126"/>
        <end position="135"/>
    </location>
</feature>
<protein>
    <submittedName>
        <fullName evidence="2">Uncharacterized protein</fullName>
    </submittedName>
</protein>
<gene>
    <name evidence="2" type="ORF">TWF730_007124</name>
</gene>
<feature type="compositionally biased region" description="Polar residues" evidence="1">
    <location>
        <begin position="17"/>
        <end position="26"/>
    </location>
</feature>
<dbReference type="EMBL" id="JAVHNS010000003">
    <property type="protein sequence ID" value="KAK6361009.1"/>
    <property type="molecule type" value="Genomic_DNA"/>
</dbReference>
<evidence type="ECO:0000256" key="1">
    <source>
        <dbReference type="SAM" id="MobiDB-lite"/>
    </source>
</evidence>
<feature type="compositionally biased region" description="Basic and acidic residues" evidence="1">
    <location>
        <begin position="50"/>
        <end position="60"/>
    </location>
</feature>
<feature type="region of interest" description="Disordered" evidence="1">
    <location>
        <begin position="1"/>
        <end position="140"/>
    </location>
</feature>
<feature type="compositionally biased region" description="Polar residues" evidence="1">
    <location>
        <begin position="106"/>
        <end position="115"/>
    </location>
</feature>
<name>A0AAV9VIK9_9PEZI</name>
<dbReference type="AlphaFoldDB" id="A0AAV9VIK9"/>
<proteinExistence type="predicted"/>
<dbReference type="Proteomes" id="UP001373714">
    <property type="component" value="Unassembled WGS sequence"/>
</dbReference>
<comment type="caution">
    <text evidence="2">The sequence shown here is derived from an EMBL/GenBank/DDBJ whole genome shotgun (WGS) entry which is preliminary data.</text>
</comment>
<accession>A0AAV9VIK9</accession>
<reference evidence="2 3" key="1">
    <citation type="submission" date="2019-10" db="EMBL/GenBank/DDBJ databases">
        <authorList>
            <person name="Palmer J.M."/>
        </authorList>
    </citation>
    <scope>NUCLEOTIDE SEQUENCE [LARGE SCALE GENOMIC DNA]</scope>
    <source>
        <strain evidence="2 3">TWF730</strain>
    </source>
</reference>
<evidence type="ECO:0000313" key="3">
    <source>
        <dbReference type="Proteomes" id="UP001373714"/>
    </source>
</evidence>
<keyword evidence="3" id="KW-1185">Reference proteome</keyword>
<organism evidence="2 3">
    <name type="scientific">Orbilia blumenaviensis</name>
    <dbReference type="NCBI Taxonomy" id="1796055"/>
    <lineage>
        <taxon>Eukaryota</taxon>
        <taxon>Fungi</taxon>
        <taxon>Dikarya</taxon>
        <taxon>Ascomycota</taxon>
        <taxon>Pezizomycotina</taxon>
        <taxon>Orbiliomycetes</taxon>
        <taxon>Orbiliales</taxon>
        <taxon>Orbiliaceae</taxon>
        <taxon>Orbilia</taxon>
    </lineage>
</organism>
<feature type="compositionally biased region" description="Polar residues" evidence="1">
    <location>
        <begin position="76"/>
        <end position="91"/>
    </location>
</feature>
<sequence length="261" mass="30311">MEDFISFPFSPPIEATGSLSADTTNLKVEDDIGTADDLSSQLSGEEIDELEKGEPENRENEQEEEIFISDSENDHTPLSTQSRKRSGSGSQYAFDRPRHISRGKRNTSMPLLSQHTTDDGRFRQRVPQNDSNTGPDSEAYQELEAKETGHRLKEMTQSRLKDMDLRGTLFHQLREHMRVPVTVVERYKDLTRNPREVRNLETRERMGHFSFVDMCDIWRFQNLDPREYIFLQNWENTARDDPDMIRYIILLGKLVLGRGES</sequence>